<keyword evidence="4" id="KW-1185">Reference proteome</keyword>
<evidence type="ECO:0000313" key="3">
    <source>
        <dbReference type="EMBL" id="KAH0813563.1"/>
    </source>
</evidence>
<reference evidence="3" key="2">
    <citation type="submission" date="2021-08" db="EMBL/GenBank/DDBJ databases">
        <authorList>
            <person name="Eriksson T."/>
        </authorList>
    </citation>
    <scope>NUCLEOTIDE SEQUENCE</scope>
    <source>
        <strain evidence="3">Stoneville</strain>
        <tissue evidence="3">Whole head</tissue>
    </source>
</reference>
<dbReference type="PANTHER" id="PTHR47326">
    <property type="entry name" value="TRANSPOSABLE ELEMENT TC3 TRANSPOSASE-LIKE PROTEIN"/>
    <property type="match status" value="1"/>
</dbReference>
<protein>
    <submittedName>
        <fullName evidence="3">Uncharacterized protein</fullName>
    </submittedName>
</protein>
<evidence type="ECO:0000313" key="4">
    <source>
        <dbReference type="Proteomes" id="UP000719412"/>
    </source>
</evidence>
<keyword evidence="1" id="KW-0802">TPR repeat</keyword>
<reference evidence="3" key="1">
    <citation type="journal article" date="2020" name="J Insects Food Feed">
        <title>The yellow mealworm (Tenebrio molitor) genome: a resource for the emerging insects as food and feed industry.</title>
        <authorList>
            <person name="Eriksson T."/>
            <person name="Andere A."/>
            <person name="Kelstrup H."/>
            <person name="Emery V."/>
            <person name="Picard C."/>
        </authorList>
    </citation>
    <scope>NUCLEOTIDE SEQUENCE</scope>
    <source>
        <strain evidence="3">Stoneville</strain>
        <tissue evidence="3">Whole head</tissue>
    </source>
</reference>
<name>A0A8J6LBP7_TENMO</name>
<dbReference type="Proteomes" id="UP000719412">
    <property type="component" value="Unassembled WGS sequence"/>
</dbReference>
<evidence type="ECO:0000256" key="1">
    <source>
        <dbReference type="PROSITE-ProRule" id="PRU00339"/>
    </source>
</evidence>
<feature type="compositionally biased region" description="Basic and acidic residues" evidence="2">
    <location>
        <begin position="724"/>
        <end position="735"/>
    </location>
</feature>
<gene>
    <name evidence="3" type="ORF">GEV33_009228</name>
</gene>
<dbReference type="AlphaFoldDB" id="A0A8J6LBP7"/>
<dbReference type="PROSITE" id="PS50005">
    <property type="entry name" value="TPR"/>
    <property type="match status" value="1"/>
</dbReference>
<sequence length="876" mass="97151">MKEIMKVSRGRKRQLFFVLRPPLDTWTLIRTAPEEILKRLDTCSASRLDGINSLSAMTRQDAKIAGTCTGAYRLGRRGDDVDAIKTPRAPNCHFYNEGIYTSEFINPSPKRFFAAPTVRMFSECSKSKARPSGGSSKGNLRSCGPSFNRGLLLGKCPIVEVEVGREDDCMRRYGIFVKRGTAPGKHGSDPCTFARFTTGNKGAGSGVLYVHETKGSDERELNNKHQTAISAGSRSREVGEQSAPGRIIQYIRTEYELNIIGSNAVIRIRCNYDGPSPSRKNHHPTKAFVTMRRMALAGGCLTRARKLPALATLTWSKLCSMARLFTPLFLKVDENPGGRAPHYLAGLQITPASRSQYRLTITAAPVMIYSPPLLPPDIQYLLLIIYEPVPSLGGGFIRNRAASIDLRPELKNRPRSAVGTRPSQSQDLGGFVRSYLPSKYSGADSICGLSGRAASSAQIQLRERLRAGAAYMCVTLRHLEEVASECIMAGDMHDGCGAVNDSRRDERGSCRTQNALSCLLAIKAGLMGVLLQARQRLDEAIESYHRAIHFRPSLAHAPQAANLSIIVHPTLSIYQAAPTPPINIATRIDYREFAPGTPGIGRVVNRFVATGSVEKGKSVGRPPVNEEIVEDLRQRIEQSPKTSLRKLSLQADVPFSTCQKIVRKNLNLYPYKITTLQELRPVKSADAKPATDNGRTLLSSVQRSTEQHCNNVSEAKVKGPIKLTGEKTGSRPFRDRNRKRRRRINFGTSVASKRPAGLSFPGLYFSLNQHSIETLNFLNTHDSLESLNFHHSVLQSHHLVETPLSEAQPGRKRASTPEELRRRLPHTFRRIITVHPRATFGPTEPRDVIQARTRSDQYSQYRTLRGASRPCIFRTQ</sequence>
<comment type="caution">
    <text evidence="3">The sequence shown here is derived from an EMBL/GenBank/DDBJ whole genome shotgun (WGS) entry which is preliminary data.</text>
</comment>
<proteinExistence type="predicted"/>
<dbReference type="EMBL" id="JABDTM020025161">
    <property type="protein sequence ID" value="KAH0813563.1"/>
    <property type="molecule type" value="Genomic_DNA"/>
</dbReference>
<organism evidence="3 4">
    <name type="scientific">Tenebrio molitor</name>
    <name type="common">Yellow mealworm beetle</name>
    <dbReference type="NCBI Taxonomy" id="7067"/>
    <lineage>
        <taxon>Eukaryota</taxon>
        <taxon>Metazoa</taxon>
        <taxon>Ecdysozoa</taxon>
        <taxon>Arthropoda</taxon>
        <taxon>Hexapoda</taxon>
        <taxon>Insecta</taxon>
        <taxon>Pterygota</taxon>
        <taxon>Neoptera</taxon>
        <taxon>Endopterygota</taxon>
        <taxon>Coleoptera</taxon>
        <taxon>Polyphaga</taxon>
        <taxon>Cucujiformia</taxon>
        <taxon>Tenebrionidae</taxon>
        <taxon>Tenebrio</taxon>
    </lineage>
</organism>
<evidence type="ECO:0000256" key="2">
    <source>
        <dbReference type="SAM" id="MobiDB-lite"/>
    </source>
</evidence>
<feature type="repeat" description="TPR" evidence="1">
    <location>
        <begin position="521"/>
        <end position="554"/>
    </location>
</feature>
<dbReference type="InterPro" id="IPR019734">
    <property type="entry name" value="TPR_rpt"/>
</dbReference>
<feature type="region of interest" description="Disordered" evidence="2">
    <location>
        <begin position="723"/>
        <end position="750"/>
    </location>
</feature>
<accession>A0A8J6LBP7</accession>
<dbReference type="PANTHER" id="PTHR47326:SF1">
    <property type="entry name" value="HTH PSQ-TYPE DOMAIN-CONTAINING PROTEIN"/>
    <property type="match status" value="1"/>
</dbReference>